<organism evidence="3 4">
    <name type="scientific">Thermincola ferriacetica</name>
    <dbReference type="NCBI Taxonomy" id="281456"/>
    <lineage>
        <taxon>Bacteria</taxon>
        <taxon>Bacillati</taxon>
        <taxon>Bacillota</taxon>
        <taxon>Clostridia</taxon>
        <taxon>Eubacteriales</taxon>
        <taxon>Thermincolaceae</taxon>
        <taxon>Thermincola</taxon>
    </lineage>
</organism>
<keyword evidence="2" id="KW-1133">Transmembrane helix</keyword>
<feature type="region of interest" description="Disordered" evidence="1">
    <location>
        <begin position="120"/>
        <end position="159"/>
    </location>
</feature>
<feature type="compositionally biased region" description="Basic and acidic residues" evidence="1">
    <location>
        <begin position="121"/>
        <end position="138"/>
    </location>
</feature>
<dbReference type="AlphaFoldDB" id="A0A0L6W6D5"/>
<keyword evidence="4" id="KW-1185">Reference proteome</keyword>
<feature type="compositionally biased region" description="Basic and acidic residues" evidence="1">
    <location>
        <begin position="146"/>
        <end position="159"/>
    </location>
</feature>
<dbReference type="RefSeq" id="WP_152908939.1">
    <property type="nucleotide sequence ID" value="NZ_LGTE01000002.1"/>
</dbReference>
<evidence type="ECO:0000313" key="4">
    <source>
        <dbReference type="Proteomes" id="UP000037175"/>
    </source>
</evidence>
<evidence type="ECO:0000313" key="3">
    <source>
        <dbReference type="EMBL" id="KNZ70674.1"/>
    </source>
</evidence>
<evidence type="ECO:0000256" key="2">
    <source>
        <dbReference type="SAM" id="Phobius"/>
    </source>
</evidence>
<dbReference type="Proteomes" id="UP000037175">
    <property type="component" value="Unassembled WGS sequence"/>
</dbReference>
<keyword evidence="2" id="KW-0472">Membrane</keyword>
<feature type="transmembrane region" description="Helical" evidence="2">
    <location>
        <begin position="21"/>
        <end position="42"/>
    </location>
</feature>
<comment type="caution">
    <text evidence="3">The sequence shown here is derived from an EMBL/GenBank/DDBJ whole genome shotgun (WGS) entry which is preliminary data.</text>
</comment>
<sequence length="159" mass="16874">MTVSHLDKLLALLDRQTDNRLHPNLLVGYLGLVNLMSIMSFIHAAEQSTGLALPALNDAESTSGTGDEKNLKNAITSLMNSAGAGSGGPDLSSLLNMMGGNKKPNPQMLLTLMNLMNSMKAKADTGDDKEADSKDVGEKPLPAKTDSPDVKSDRRRGLL</sequence>
<gene>
    <name evidence="3" type="ORF">Tfer_0352</name>
</gene>
<protein>
    <submittedName>
        <fullName evidence="3">Uncharacterized protein</fullName>
    </submittedName>
</protein>
<evidence type="ECO:0000256" key="1">
    <source>
        <dbReference type="SAM" id="MobiDB-lite"/>
    </source>
</evidence>
<reference evidence="4" key="1">
    <citation type="submission" date="2015-07" db="EMBL/GenBank/DDBJ databases">
        <title>Complete Genome of Thermincola ferriacetica strain Z-0001T.</title>
        <authorList>
            <person name="Lusk B."/>
            <person name="Badalamenti J.P."/>
            <person name="Parameswaran P."/>
            <person name="Bond D.R."/>
            <person name="Torres C.I."/>
        </authorList>
    </citation>
    <scope>NUCLEOTIDE SEQUENCE [LARGE SCALE GENOMIC DNA]</scope>
    <source>
        <strain evidence="4">Z-0001</strain>
    </source>
</reference>
<accession>A0A0L6W6D5</accession>
<keyword evidence="2" id="KW-0812">Transmembrane</keyword>
<proteinExistence type="predicted"/>
<name>A0A0L6W6D5_9FIRM</name>
<dbReference type="EMBL" id="LGTE01000002">
    <property type="protein sequence ID" value="KNZ70674.1"/>
    <property type="molecule type" value="Genomic_DNA"/>
</dbReference>